<dbReference type="Proteomes" id="UP000187822">
    <property type="component" value="Chromosome I"/>
</dbReference>
<reference evidence="7" key="3">
    <citation type="submission" date="2016-06" db="EMBL/GenBank/DDBJ databases">
        <authorList>
            <person name="Olsen C.W."/>
            <person name="Carey S."/>
            <person name="Hinshaw L."/>
            <person name="Karasin A.I."/>
        </authorList>
    </citation>
    <scope>NUCLEOTIDE SEQUENCE [LARGE SCALE GENOMIC DNA]</scope>
    <source>
        <strain evidence="7">PM4</strain>
    </source>
</reference>
<evidence type="ECO:0000313" key="7">
    <source>
        <dbReference type="EMBL" id="SJK85674.1"/>
    </source>
</evidence>
<dbReference type="GO" id="GO:0003735">
    <property type="term" value="F:structural constituent of ribosome"/>
    <property type="evidence" value="ECO:0007669"/>
    <property type="project" value="InterPro"/>
</dbReference>
<evidence type="ECO:0000256" key="2">
    <source>
        <dbReference type="ARBA" id="ARBA00022980"/>
    </source>
</evidence>
<dbReference type="InterPro" id="IPR020052">
    <property type="entry name" value="Ribosomal_eL31_CS"/>
</dbReference>
<name>A0A1N5WUC9_9ARCH</name>
<dbReference type="SMART" id="SM01380">
    <property type="entry name" value="Ribosomal_L31e"/>
    <property type="match status" value="1"/>
</dbReference>
<gene>
    <name evidence="5" type="primary">rpl31e</name>
    <name evidence="7" type="ORF">CPM_1899</name>
    <name evidence="6" type="ORF">CSP5_1961</name>
</gene>
<dbReference type="Proteomes" id="UP000195607">
    <property type="component" value="Chromosome I"/>
</dbReference>
<evidence type="ECO:0000313" key="9">
    <source>
        <dbReference type="Proteomes" id="UP000195607"/>
    </source>
</evidence>
<dbReference type="GO" id="GO:1990904">
    <property type="term" value="C:ribonucleoprotein complex"/>
    <property type="evidence" value="ECO:0007669"/>
    <property type="project" value="UniProtKB-KW"/>
</dbReference>
<dbReference type="Pfam" id="PF01198">
    <property type="entry name" value="Ribosomal_L31e"/>
    <property type="match status" value="1"/>
</dbReference>
<reference evidence="6 9" key="1">
    <citation type="submission" date="2016-04" db="EMBL/GenBank/DDBJ databases">
        <authorList>
            <person name="Evans L.H."/>
            <person name="Alamgir A."/>
            <person name="Owens N."/>
            <person name="Weber N.D."/>
            <person name="Virtaneva K."/>
            <person name="Barbian K."/>
            <person name="Babar A."/>
            <person name="Rosenke K."/>
        </authorList>
    </citation>
    <scope>NUCLEOTIDE SEQUENCE [LARGE SCALE GENOMIC DNA]</scope>
    <source>
        <strain evidence="6">S5</strain>
        <strain evidence="9">S5(T) (JCM 30642 \VKM B-2941)</strain>
    </source>
</reference>
<dbReference type="InterPro" id="IPR000054">
    <property type="entry name" value="Ribosomal_eL31"/>
</dbReference>
<evidence type="ECO:0000313" key="6">
    <source>
        <dbReference type="EMBL" id="SIM87917.1"/>
    </source>
</evidence>
<organism evidence="6 9">
    <name type="scientific">Cuniculiplasma divulgatum</name>
    <dbReference type="NCBI Taxonomy" id="1673428"/>
    <lineage>
        <taxon>Archaea</taxon>
        <taxon>Methanobacteriati</taxon>
        <taxon>Thermoplasmatota</taxon>
        <taxon>Thermoplasmata</taxon>
        <taxon>Thermoplasmatales</taxon>
        <taxon>Cuniculiplasmataceae</taxon>
        <taxon>Cuniculiplasma</taxon>
    </lineage>
</organism>
<keyword evidence="8" id="KW-1185">Reference proteome</keyword>
<dbReference type="AlphaFoldDB" id="A0A1N5WUC9"/>
<proteinExistence type="inferred from homology"/>
<keyword evidence="2 5" id="KW-0689">Ribosomal protein</keyword>
<evidence type="ECO:0000256" key="5">
    <source>
        <dbReference type="HAMAP-Rule" id="MF_00410"/>
    </source>
</evidence>
<dbReference type="KEGG" id="cdiv:CPM_1899"/>
<dbReference type="SUPFAM" id="SSF54575">
    <property type="entry name" value="Ribosomal protein L31e"/>
    <property type="match status" value="1"/>
</dbReference>
<dbReference type="InterPro" id="IPR023621">
    <property type="entry name" value="Ribosomal_eL31_dom_sf"/>
</dbReference>
<dbReference type="GO" id="GO:0006412">
    <property type="term" value="P:translation"/>
    <property type="evidence" value="ECO:0007669"/>
    <property type="project" value="UniProtKB-UniRule"/>
</dbReference>
<dbReference type="GO" id="GO:0005840">
    <property type="term" value="C:ribosome"/>
    <property type="evidence" value="ECO:0007669"/>
    <property type="project" value="UniProtKB-KW"/>
</dbReference>
<dbReference type="EMBL" id="LT671858">
    <property type="protein sequence ID" value="SIM87917.1"/>
    <property type="molecule type" value="Genomic_DNA"/>
</dbReference>
<protein>
    <recommendedName>
        <fullName evidence="4 5">Large ribosomal subunit protein eL31</fullName>
    </recommendedName>
</protein>
<dbReference type="RefSeq" id="WP_021789668.1">
    <property type="nucleotide sequence ID" value="NZ_LT671858.1"/>
</dbReference>
<evidence type="ECO:0000256" key="3">
    <source>
        <dbReference type="ARBA" id="ARBA00023274"/>
    </source>
</evidence>
<dbReference type="EMBL" id="LT719092">
    <property type="protein sequence ID" value="SJK85674.1"/>
    <property type="molecule type" value="Genomic_DNA"/>
</dbReference>
<reference evidence="8" key="2">
    <citation type="submission" date="2016-06" db="EMBL/GenBank/DDBJ databases">
        <authorList>
            <person name="Toshchakov V.S."/>
        </authorList>
    </citation>
    <scope>NUCLEOTIDE SEQUENCE [LARGE SCALE GENOMIC DNA]</scope>
    <source>
        <strain>PM4 (JCM 30641</strain>
        <strain evidence="8">\VKM B-2940)</strain>
    </source>
</reference>
<keyword evidence="3 5" id="KW-0687">Ribonucleoprotein</keyword>
<comment type="similarity">
    <text evidence="1 5">Belongs to the eukaryotic ribosomal protein eL31 family.</text>
</comment>
<dbReference type="PROSITE" id="PS01144">
    <property type="entry name" value="RIBOSOMAL_L31E"/>
    <property type="match status" value="1"/>
</dbReference>
<dbReference type="HAMAP" id="MF_00410">
    <property type="entry name" value="Ribosomal_eL31"/>
    <property type="match status" value="1"/>
</dbReference>
<dbReference type="OrthoDB" id="10127at2157"/>
<accession>A0A1N5WUC9</accession>
<evidence type="ECO:0000256" key="4">
    <source>
        <dbReference type="ARBA" id="ARBA00035230"/>
    </source>
</evidence>
<evidence type="ECO:0000313" key="8">
    <source>
        <dbReference type="Proteomes" id="UP000187822"/>
    </source>
</evidence>
<dbReference type="STRING" id="1673428.CPM_1899"/>
<dbReference type="Gene3D" id="3.10.440.10">
    <property type="match status" value="1"/>
</dbReference>
<sequence length="89" mass="10402">MAEDSVNDEMLMNIPLRKAFASSKRRRADTAIKVIRENVAKFTKSDIENVWIDSKINEEIWKRGRFKIPTSIQVKVLKLQNEEIEVLMP</sequence>
<evidence type="ECO:0000256" key="1">
    <source>
        <dbReference type="ARBA" id="ARBA00010808"/>
    </source>
</evidence>
<dbReference type="GeneID" id="41589197"/>
<dbReference type="NCBIfam" id="NF002258">
    <property type="entry name" value="PRK01192.1-1"/>
    <property type="match status" value="1"/>
</dbReference>